<reference evidence="1 2" key="1">
    <citation type="submission" date="2016-11" db="EMBL/GenBank/DDBJ databases">
        <authorList>
            <person name="Jaros S."/>
            <person name="Januszkiewicz K."/>
            <person name="Wedrychowicz H."/>
        </authorList>
    </citation>
    <scope>NUCLEOTIDE SEQUENCE [LARGE SCALE GENOMIC DNA]</scope>
    <source>
        <strain evidence="1 2">DSM 25661</strain>
    </source>
</reference>
<protein>
    <submittedName>
        <fullName evidence="1">Uncharacterized protein</fullName>
    </submittedName>
</protein>
<sequence>MHSTTYSPKRWGQFEMKKILKLKLIFLLIIFSSCKEKSKFFDCECEKINLSKSLTITDSLNHYRINYPNENWLPLINLDSIGSGIVVADKSLGYLRSFGVIEKEKEFDFNNWEVQQKSIEKEFNIIEKGEVDFFNQQAKWNLVKIDKNKPIIWTLYLTFRHPKDDKFYTLNLTVEDQKNVRNKICNIESLIYGFKIIE</sequence>
<accession>A0A1M4YEC3</accession>
<dbReference type="EMBL" id="FQTW01000026">
    <property type="protein sequence ID" value="SHF03988.1"/>
    <property type="molecule type" value="Genomic_DNA"/>
</dbReference>
<evidence type="ECO:0000313" key="2">
    <source>
        <dbReference type="Proteomes" id="UP000184462"/>
    </source>
</evidence>
<evidence type="ECO:0000313" key="1">
    <source>
        <dbReference type="EMBL" id="SHF03988.1"/>
    </source>
</evidence>
<name>A0A1M4YEC3_9FLAO</name>
<dbReference type="AlphaFoldDB" id="A0A1M4YEC3"/>
<dbReference type="Proteomes" id="UP000184462">
    <property type="component" value="Unassembled WGS sequence"/>
</dbReference>
<dbReference type="STRING" id="1155689.SAMN05444278_1263"/>
<proteinExistence type="predicted"/>
<gene>
    <name evidence="1" type="ORF">SAMN05444278_1263</name>
</gene>
<keyword evidence="2" id="KW-1185">Reference proteome</keyword>
<organism evidence="1 2">
    <name type="scientific">Psychroflexus salarius</name>
    <dbReference type="NCBI Taxonomy" id="1155689"/>
    <lineage>
        <taxon>Bacteria</taxon>
        <taxon>Pseudomonadati</taxon>
        <taxon>Bacteroidota</taxon>
        <taxon>Flavobacteriia</taxon>
        <taxon>Flavobacteriales</taxon>
        <taxon>Flavobacteriaceae</taxon>
        <taxon>Psychroflexus</taxon>
    </lineage>
</organism>